<dbReference type="InterPro" id="IPR009739">
    <property type="entry name" value="LprI-like_N"/>
</dbReference>
<dbReference type="Proteomes" id="UP001597176">
    <property type="component" value="Unassembled WGS sequence"/>
</dbReference>
<dbReference type="RefSeq" id="WP_238209212.1">
    <property type="nucleotide sequence ID" value="NZ_JBHTND010000057.1"/>
</dbReference>
<accession>A0ABW3X591</accession>
<evidence type="ECO:0000313" key="3">
    <source>
        <dbReference type="Proteomes" id="UP001597176"/>
    </source>
</evidence>
<dbReference type="Pfam" id="PF07007">
    <property type="entry name" value="LprI"/>
    <property type="match status" value="1"/>
</dbReference>
<keyword evidence="3" id="KW-1185">Reference proteome</keyword>
<feature type="domain" description="Lysozyme inhibitor LprI-like N-terminal" evidence="1">
    <location>
        <begin position="2"/>
        <end position="80"/>
    </location>
</feature>
<sequence length="114" mass="12389">MSLNAAYRKALAVIDQDDRGEDAKAKAAWKAPLTAAQRAWIAFRDVDCGDLVLSEWNNGSGATVTGYACRYDKTVQRRDEILSRYPLCIDALTSPATPLFSAGAAIRADVRRGP</sequence>
<evidence type="ECO:0000259" key="1">
    <source>
        <dbReference type="Pfam" id="PF07007"/>
    </source>
</evidence>
<evidence type="ECO:0000313" key="2">
    <source>
        <dbReference type="EMBL" id="MFD1304143.1"/>
    </source>
</evidence>
<dbReference type="EMBL" id="JBHTND010000057">
    <property type="protein sequence ID" value="MFD1304143.1"/>
    <property type="molecule type" value="Genomic_DNA"/>
</dbReference>
<reference evidence="3" key="1">
    <citation type="journal article" date="2019" name="Int. J. Syst. Evol. Microbiol.">
        <title>The Global Catalogue of Microorganisms (GCM) 10K type strain sequencing project: providing services to taxonomists for standard genome sequencing and annotation.</title>
        <authorList>
            <consortium name="The Broad Institute Genomics Platform"/>
            <consortium name="The Broad Institute Genome Sequencing Center for Infectious Disease"/>
            <person name="Wu L."/>
            <person name="Ma J."/>
        </authorList>
    </citation>
    <scope>NUCLEOTIDE SEQUENCE [LARGE SCALE GENOMIC DNA]</scope>
    <source>
        <strain evidence="3">CCUG 56108</strain>
    </source>
</reference>
<comment type="caution">
    <text evidence="2">The sequence shown here is derived from an EMBL/GenBank/DDBJ whole genome shotgun (WGS) entry which is preliminary data.</text>
</comment>
<protein>
    <submittedName>
        <fullName evidence="2">Lysozyme inhibitor LprI family protein</fullName>
    </submittedName>
</protein>
<name>A0ABW3X591_9HYPH</name>
<gene>
    <name evidence="2" type="ORF">ACFQ4G_21530</name>
</gene>
<organism evidence="2 3">
    <name type="scientific">Methylobacterium marchantiae</name>
    <dbReference type="NCBI Taxonomy" id="600331"/>
    <lineage>
        <taxon>Bacteria</taxon>
        <taxon>Pseudomonadati</taxon>
        <taxon>Pseudomonadota</taxon>
        <taxon>Alphaproteobacteria</taxon>
        <taxon>Hyphomicrobiales</taxon>
        <taxon>Methylobacteriaceae</taxon>
        <taxon>Methylobacterium</taxon>
    </lineage>
</organism>
<proteinExistence type="predicted"/>
<dbReference type="Gene3D" id="1.20.1270.180">
    <property type="match status" value="1"/>
</dbReference>